<evidence type="ECO:0000313" key="1">
    <source>
        <dbReference type="EMBL" id="SVC01903.1"/>
    </source>
</evidence>
<protein>
    <submittedName>
        <fullName evidence="1">Uncharacterized protein</fullName>
    </submittedName>
</protein>
<name>A0A382ISQ3_9ZZZZ</name>
<dbReference type="EMBL" id="UINC01068924">
    <property type="protein sequence ID" value="SVC01903.1"/>
    <property type="molecule type" value="Genomic_DNA"/>
</dbReference>
<sequence>MSEKAIRKQIEKLCNDDEWVKSFTSK</sequence>
<organism evidence="1">
    <name type="scientific">marine metagenome</name>
    <dbReference type="NCBI Taxonomy" id="408172"/>
    <lineage>
        <taxon>unclassified sequences</taxon>
        <taxon>metagenomes</taxon>
        <taxon>ecological metagenomes</taxon>
    </lineage>
</organism>
<accession>A0A382ISQ3</accession>
<dbReference type="AlphaFoldDB" id="A0A382ISQ3"/>
<proteinExistence type="predicted"/>
<gene>
    <name evidence="1" type="ORF">METZ01_LOCUS254757</name>
</gene>
<feature type="non-terminal residue" evidence="1">
    <location>
        <position position="26"/>
    </location>
</feature>
<reference evidence="1" key="1">
    <citation type="submission" date="2018-05" db="EMBL/GenBank/DDBJ databases">
        <authorList>
            <person name="Lanie J.A."/>
            <person name="Ng W.-L."/>
            <person name="Kazmierczak K.M."/>
            <person name="Andrzejewski T.M."/>
            <person name="Davidsen T.M."/>
            <person name="Wayne K.J."/>
            <person name="Tettelin H."/>
            <person name="Glass J.I."/>
            <person name="Rusch D."/>
            <person name="Podicherti R."/>
            <person name="Tsui H.-C.T."/>
            <person name="Winkler M.E."/>
        </authorList>
    </citation>
    <scope>NUCLEOTIDE SEQUENCE</scope>
</reference>